<gene>
    <name evidence="1" type="ORF">MNBD_GAMMA22-784</name>
</gene>
<accession>A0A3B1ALN0</accession>
<proteinExistence type="predicted"/>
<dbReference type="Pfam" id="PF10972">
    <property type="entry name" value="CsiV"/>
    <property type="match status" value="1"/>
</dbReference>
<dbReference type="EMBL" id="UOFS01000013">
    <property type="protein sequence ID" value="VAW93566.1"/>
    <property type="molecule type" value="Genomic_DNA"/>
</dbReference>
<protein>
    <submittedName>
        <fullName evidence="1">Uncharacterized protein</fullName>
    </submittedName>
</protein>
<organism evidence="1">
    <name type="scientific">hydrothermal vent metagenome</name>
    <dbReference type="NCBI Taxonomy" id="652676"/>
    <lineage>
        <taxon>unclassified sequences</taxon>
        <taxon>metagenomes</taxon>
        <taxon>ecological metagenomes</taxon>
    </lineage>
</organism>
<evidence type="ECO:0000313" key="1">
    <source>
        <dbReference type="EMBL" id="VAW93566.1"/>
    </source>
</evidence>
<dbReference type="AlphaFoldDB" id="A0A3B1ALN0"/>
<name>A0A3B1ALN0_9ZZZZ</name>
<sequence length="270" mass="31501">MIKLKKITLLLLIISNGIISTCFADDEDIRYYDVEIIVFENTRTKYLQSEFWKKNLVQTEPETFVQIGQTLPVDFPETYIPQLTFKHIENTDYRLNDIVTSLNESNDHRVLLHSAWRQPGLSKTDAINVKIEHFIPPENTNENISENNSENTQITLKNNNNFASAQYISQFSTTEYTDENNKPNKGFVLSGYIKLILSRYLHLKIDLVYHEQANEIAEQIISNEFGEDELLPDIFHILQTRRLRSKELHYIDHPVISIIALITPYKLKNN</sequence>
<reference evidence="1" key="1">
    <citation type="submission" date="2018-06" db="EMBL/GenBank/DDBJ databases">
        <authorList>
            <person name="Zhirakovskaya E."/>
        </authorList>
    </citation>
    <scope>NUCLEOTIDE SEQUENCE</scope>
</reference>
<dbReference type="InterPro" id="IPR021241">
    <property type="entry name" value="CsiV"/>
</dbReference>